<dbReference type="Gene3D" id="6.10.140.1990">
    <property type="match status" value="1"/>
</dbReference>
<dbReference type="AlphaFoldDB" id="A0A0D6PKA0"/>
<dbReference type="Proteomes" id="UP000032668">
    <property type="component" value="Unassembled WGS sequence"/>
</dbReference>
<evidence type="ECO:0000259" key="6">
    <source>
        <dbReference type="Pfam" id="PF25954"/>
    </source>
</evidence>
<evidence type="ECO:0000256" key="2">
    <source>
        <dbReference type="ARBA" id="ARBA00009477"/>
    </source>
</evidence>
<dbReference type="STRING" id="1120923.SAMN02746095_02651"/>
<accession>A0A0D6PKA0</accession>
<proteinExistence type="inferred from homology"/>
<organism evidence="7 8">
    <name type="scientific">Acidocella aminolytica 101 = DSM 11237</name>
    <dbReference type="NCBI Taxonomy" id="1120923"/>
    <lineage>
        <taxon>Bacteria</taxon>
        <taxon>Pseudomonadati</taxon>
        <taxon>Pseudomonadota</taxon>
        <taxon>Alphaproteobacteria</taxon>
        <taxon>Acetobacterales</taxon>
        <taxon>Acidocellaceae</taxon>
        <taxon>Acidocella</taxon>
    </lineage>
</organism>
<dbReference type="GO" id="GO:0019898">
    <property type="term" value="C:extrinsic component of membrane"/>
    <property type="evidence" value="ECO:0007669"/>
    <property type="project" value="InterPro"/>
</dbReference>
<feature type="domain" description="CusB-like beta-barrel" evidence="6">
    <location>
        <begin position="227"/>
        <end position="301"/>
    </location>
</feature>
<dbReference type="InterPro" id="IPR050465">
    <property type="entry name" value="UPF0194_transport"/>
</dbReference>
<protein>
    <submittedName>
        <fullName evidence="7">RND family efflux transporter MFP subunit</fullName>
    </submittedName>
</protein>
<dbReference type="InterPro" id="IPR058624">
    <property type="entry name" value="MdtA-like_HH"/>
</dbReference>
<gene>
    <name evidence="7" type="ORF">Aam_106_011</name>
</gene>
<comment type="similarity">
    <text evidence="2">Belongs to the membrane fusion protein (MFP) (TC 8.A.1) family.</text>
</comment>
<dbReference type="PANTHER" id="PTHR32347:SF14">
    <property type="entry name" value="EFFLUX SYSTEM COMPONENT YKNX-RELATED"/>
    <property type="match status" value="1"/>
</dbReference>
<dbReference type="Gene3D" id="6.20.50.140">
    <property type="match status" value="1"/>
</dbReference>
<comment type="subcellular location">
    <subcellularLocation>
        <location evidence="1">Cell envelope</location>
    </subcellularLocation>
</comment>
<dbReference type="Pfam" id="PF25917">
    <property type="entry name" value="BSH_RND"/>
    <property type="match status" value="1"/>
</dbReference>
<dbReference type="GO" id="GO:1990195">
    <property type="term" value="C:macrolide transmembrane transporter complex"/>
    <property type="evidence" value="ECO:0007669"/>
    <property type="project" value="InterPro"/>
</dbReference>
<dbReference type="Gene3D" id="2.40.50.100">
    <property type="match status" value="1"/>
</dbReference>
<reference evidence="7 8" key="1">
    <citation type="submission" date="2012-11" db="EMBL/GenBank/DDBJ databases">
        <title>Whole genome sequence of Acidocella aminolytica 101 = DSM 11237.</title>
        <authorList>
            <person name="Azuma Y."/>
            <person name="Higashiura N."/>
            <person name="Hirakawa H."/>
            <person name="Matsushita K."/>
        </authorList>
    </citation>
    <scope>NUCLEOTIDE SEQUENCE [LARGE SCALE GENOMIC DNA]</scope>
    <source>
        <strain evidence="8">101 / DSM 11237</strain>
    </source>
</reference>
<evidence type="ECO:0000256" key="3">
    <source>
        <dbReference type="ARBA" id="ARBA00023054"/>
    </source>
</evidence>
<sequence length="377" mass="40472">MQGKKLWRYSGMTALLLIAFGAMLWWHANRQPGLRYQTETVSRGAVTRTVTATGTVNPKLTIIVGAAVSGIIQALYCDYNTVVKVGQICAKIDPRAYQAIVDQDTAKLAVDHASLAKDEAKLRYSAITNQRDQMLLKQSSISAEAADAAQAAFEVDKAQVLLDKAQIQADQAALAAAQVDLDYTNIVSPVNGVVVSRNVTVGQTVASSFQTPTLFLIATDLTKMQVDTNVAEGDIGAIRDGQRVSFTVLAFPERVFHGVVAQVRQSPQTVQNVVTYDVIVDVDNQDLALKPGMTASVQIITSERQDVIRVPDQALQYAPTGAPGRSGARLWVLRAGKPEPEPVTTGLDDDVYTEILSGAVKPGDEVIIGDQKGAIQP</sequence>
<keyword evidence="8" id="KW-1185">Reference proteome</keyword>
<dbReference type="NCBIfam" id="TIGR01730">
    <property type="entry name" value="RND_mfp"/>
    <property type="match status" value="1"/>
</dbReference>
<dbReference type="GO" id="GO:0030313">
    <property type="term" value="C:cell envelope"/>
    <property type="evidence" value="ECO:0007669"/>
    <property type="project" value="UniProtKB-SubCell"/>
</dbReference>
<dbReference type="Gene3D" id="2.40.30.170">
    <property type="match status" value="1"/>
</dbReference>
<dbReference type="InterPro" id="IPR058792">
    <property type="entry name" value="Beta-barrel_RND_2"/>
</dbReference>
<dbReference type="RefSeq" id="WP_048879993.1">
    <property type="nucleotide sequence ID" value="NZ_BANC01000104.1"/>
</dbReference>
<dbReference type="GO" id="GO:1990961">
    <property type="term" value="P:xenobiotic detoxification by transmembrane export across the plasma membrane"/>
    <property type="evidence" value="ECO:0007669"/>
    <property type="project" value="InterPro"/>
</dbReference>
<dbReference type="PANTHER" id="PTHR32347">
    <property type="entry name" value="EFFLUX SYSTEM COMPONENT YKNX-RELATED"/>
    <property type="match status" value="1"/>
</dbReference>
<evidence type="ECO:0000256" key="1">
    <source>
        <dbReference type="ARBA" id="ARBA00004196"/>
    </source>
</evidence>
<comment type="caution">
    <text evidence="7">The sequence shown here is derived from an EMBL/GenBank/DDBJ whole genome shotgun (WGS) entry which is preliminary data.</text>
</comment>
<evidence type="ECO:0000259" key="5">
    <source>
        <dbReference type="Pfam" id="PF25917"/>
    </source>
</evidence>
<dbReference type="SUPFAM" id="SSF111369">
    <property type="entry name" value="HlyD-like secretion proteins"/>
    <property type="match status" value="1"/>
</dbReference>
<dbReference type="InterPro" id="IPR058625">
    <property type="entry name" value="MdtA-like_BSH"/>
</dbReference>
<dbReference type="Pfam" id="PF25876">
    <property type="entry name" value="HH_MFP_RND"/>
    <property type="match status" value="1"/>
</dbReference>
<dbReference type="InterPro" id="IPR006143">
    <property type="entry name" value="RND_pump_MFP"/>
</dbReference>
<feature type="domain" description="Multidrug resistance protein MdtA-like alpha-helical hairpin" evidence="4">
    <location>
        <begin position="110"/>
        <end position="184"/>
    </location>
</feature>
<dbReference type="EMBL" id="BANC01000104">
    <property type="protein sequence ID" value="GAN81603.1"/>
    <property type="molecule type" value="Genomic_DNA"/>
</dbReference>
<dbReference type="GO" id="GO:0022857">
    <property type="term" value="F:transmembrane transporter activity"/>
    <property type="evidence" value="ECO:0007669"/>
    <property type="project" value="InterPro"/>
</dbReference>
<evidence type="ECO:0000313" key="7">
    <source>
        <dbReference type="EMBL" id="GAN81603.1"/>
    </source>
</evidence>
<dbReference type="Pfam" id="PF25954">
    <property type="entry name" value="Beta-barrel_RND_2"/>
    <property type="match status" value="1"/>
</dbReference>
<name>A0A0D6PKA0_9PROT</name>
<dbReference type="OrthoDB" id="9791520at2"/>
<evidence type="ECO:0000259" key="4">
    <source>
        <dbReference type="Pfam" id="PF25876"/>
    </source>
</evidence>
<dbReference type="InterPro" id="IPR030190">
    <property type="entry name" value="MacA_alpha-hairpin_sf"/>
</dbReference>
<evidence type="ECO:0000313" key="8">
    <source>
        <dbReference type="Proteomes" id="UP000032668"/>
    </source>
</evidence>
<keyword evidence="3" id="KW-0175">Coiled coil</keyword>
<feature type="domain" description="Multidrug resistance protein MdtA-like barrel-sandwich hybrid" evidence="5">
    <location>
        <begin position="64"/>
        <end position="213"/>
    </location>
</feature>